<dbReference type="PANTHER" id="PTHR30487">
    <property type="entry name" value="TYPE 4 PREPILIN-LIKE PROTEINS LEADER PEPTIDE-PROCESSING ENZYME"/>
    <property type="match status" value="1"/>
</dbReference>
<sequence length="272" mass="30894">MQMMLTIFFSVFCIFLGSFFTVVVYRLPLILNDQWKKNALNLLNQGNLVLTNEKKFNLFLPFSHCPHCKKYLTILQKIPLLSYFILGRKCSHCQIKISFRYPLIELLTLVVSLSVIGRFGLSLQTISALILTWGLLILAFIDFEHQLLPDIIIFPLMWCGLLLSIKKVFVSPESAILGASGAYLFLYLLAKGYQWIIKTEPMGEGDFKCFALLGSWFGIKTIPYILFIAAATGSLVGIVYYLYDRESLKEGIPFGPFLALSGWVTLLSQLYL</sequence>
<dbReference type="PRINTS" id="PR00864">
    <property type="entry name" value="PREPILNPTASE"/>
</dbReference>
<evidence type="ECO:0000256" key="2">
    <source>
        <dbReference type="ARBA" id="ARBA00005801"/>
    </source>
</evidence>
<dbReference type="InterPro" id="IPR014032">
    <property type="entry name" value="Peptidase_A24A_bac"/>
</dbReference>
<dbReference type="GO" id="GO:0006465">
    <property type="term" value="P:signal peptide processing"/>
    <property type="evidence" value="ECO:0007669"/>
    <property type="project" value="TreeGrafter"/>
</dbReference>
<dbReference type="Gene3D" id="1.20.120.1220">
    <property type="match status" value="1"/>
</dbReference>
<evidence type="ECO:0000313" key="13">
    <source>
        <dbReference type="EMBL" id="EDP45748.1"/>
    </source>
</evidence>
<keyword evidence="7 10" id="KW-0472">Membrane</keyword>
<evidence type="ECO:0000256" key="3">
    <source>
        <dbReference type="ARBA" id="ARBA00022475"/>
    </source>
</evidence>
<evidence type="ECO:0000256" key="7">
    <source>
        <dbReference type="ARBA" id="ARBA00023136"/>
    </source>
</evidence>
<dbReference type="InterPro" id="IPR050882">
    <property type="entry name" value="Prepilin_peptidase/N-MTase"/>
</dbReference>
<keyword evidence="4" id="KW-0997">Cell inner membrane</keyword>
<dbReference type="Pfam" id="PF01478">
    <property type="entry name" value="Peptidase_A24"/>
    <property type="match status" value="1"/>
</dbReference>
<feature type="transmembrane region" description="Helical" evidence="10">
    <location>
        <begin position="222"/>
        <end position="242"/>
    </location>
</feature>
<dbReference type="EC" id="3.4.23.43" evidence="9"/>
<name>A8PPD2_9COXI</name>
<dbReference type="InterPro" id="IPR010627">
    <property type="entry name" value="Prepilin_pept_A24_N"/>
</dbReference>
<dbReference type="AlphaFoldDB" id="A8PPD2"/>
<dbReference type="RefSeq" id="WP_006034736.1">
    <property type="nucleotide sequence ID" value="NZ_AAQJ02000001.1"/>
</dbReference>
<dbReference type="GO" id="GO:0004190">
    <property type="term" value="F:aspartic-type endopeptidase activity"/>
    <property type="evidence" value="ECO:0007669"/>
    <property type="project" value="UniProtKB-EC"/>
</dbReference>
<dbReference type="PANTHER" id="PTHR30487:SF0">
    <property type="entry name" value="PREPILIN LEADER PEPTIDASE_N-METHYLTRANSFERASE-RELATED"/>
    <property type="match status" value="1"/>
</dbReference>
<dbReference type="GO" id="GO:0032259">
    <property type="term" value="P:methylation"/>
    <property type="evidence" value="ECO:0007669"/>
    <property type="project" value="UniProtKB-KW"/>
</dbReference>
<dbReference type="GO" id="GO:0005886">
    <property type="term" value="C:plasma membrane"/>
    <property type="evidence" value="ECO:0007669"/>
    <property type="project" value="UniProtKB-SubCell"/>
</dbReference>
<keyword evidence="14" id="KW-1185">Reference proteome</keyword>
<dbReference type="STRING" id="59196.RICGR_1270"/>
<dbReference type="OrthoDB" id="9789291at2"/>
<feature type="domain" description="Prepilin type IV endopeptidase peptidase" evidence="11">
    <location>
        <begin position="129"/>
        <end position="238"/>
    </location>
</feature>
<dbReference type="Proteomes" id="UP000054075">
    <property type="component" value="Unassembled WGS sequence"/>
</dbReference>
<comment type="subcellular location">
    <subcellularLocation>
        <location evidence="1">Cell inner membrane</location>
        <topology evidence="1">Multi-pass membrane protein</topology>
    </subcellularLocation>
    <subcellularLocation>
        <location evidence="9">Cell membrane</location>
        <topology evidence="9">Multi-pass membrane protein</topology>
    </subcellularLocation>
</comment>
<dbReference type="GO" id="GO:0008168">
    <property type="term" value="F:methyltransferase activity"/>
    <property type="evidence" value="ECO:0007669"/>
    <property type="project" value="UniProtKB-KW"/>
</dbReference>
<comment type="function">
    <text evidence="9">Plays an essential role in type IV pili and type II pseudopili formation by proteolytically removing the leader sequence from substrate proteins and subsequently monomethylating the alpha-amino group of the newly exposed N-terminal phenylalanine.</text>
</comment>
<reference evidence="13" key="2">
    <citation type="submission" date="2007-10" db="EMBL/GenBank/DDBJ databases">
        <authorList>
            <person name="Myers G.S."/>
        </authorList>
    </citation>
    <scope>NUCLEOTIDE SEQUENCE [LARGE SCALE GENOMIC DNA]</scope>
</reference>
<dbReference type="EC" id="2.1.1.-" evidence="9"/>
<evidence type="ECO:0000256" key="4">
    <source>
        <dbReference type="ARBA" id="ARBA00022519"/>
    </source>
</evidence>
<feature type="transmembrane region" description="Helical" evidence="10">
    <location>
        <begin position="177"/>
        <end position="197"/>
    </location>
</feature>
<evidence type="ECO:0000313" key="14">
    <source>
        <dbReference type="Proteomes" id="UP000054075"/>
    </source>
</evidence>
<protein>
    <recommendedName>
        <fullName evidence="9">Prepilin leader peptidase/N-methyltransferase</fullName>
        <ecNumber evidence="9">2.1.1.-</ecNumber>
        <ecNumber evidence="9">3.4.23.43</ecNumber>
    </recommendedName>
</protein>
<evidence type="ECO:0000256" key="1">
    <source>
        <dbReference type="ARBA" id="ARBA00004429"/>
    </source>
</evidence>
<keyword evidence="9" id="KW-0489">Methyltransferase</keyword>
<evidence type="ECO:0000256" key="5">
    <source>
        <dbReference type="ARBA" id="ARBA00022692"/>
    </source>
</evidence>
<dbReference type="InterPro" id="IPR000045">
    <property type="entry name" value="Prepilin_IV_endopep_pep"/>
</dbReference>
<organism evidence="13 14">
    <name type="scientific">Rickettsiella grylli</name>
    <dbReference type="NCBI Taxonomy" id="59196"/>
    <lineage>
        <taxon>Bacteria</taxon>
        <taxon>Pseudomonadati</taxon>
        <taxon>Pseudomonadota</taxon>
        <taxon>Gammaproteobacteria</taxon>
        <taxon>Legionellales</taxon>
        <taxon>Coxiellaceae</taxon>
        <taxon>Rickettsiella</taxon>
    </lineage>
</organism>
<keyword evidence="3" id="KW-1003">Cell membrane</keyword>
<dbReference type="EMBL" id="AAQJ02000001">
    <property type="protein sequence ID" value="EDP45748.1"/>
    <property type="molecule type" value="Genomic_DNA"/>
</dbReference>
<dbReference type="Pfam" id="PF06750">
    <property type="entry name" value="A24_N_bact"/>
    <property type="match status" value="1"/>
</dbReference>
<proteinExistence type="inferred from homology"/>
<reference evidence="13" key="1">
    <citation type="submission" date="2006-04" db="EMBL/GenBank/DDBJ databases">
        <authorList>
            <person name="Seshadri R."/>
            <person name="Federici B.A."/>
        </authorList>
    </citation>
    <scope>NUCLEOTIDE SEQUENCE [LARGE SCALE GENOMIC DNA]</scope>
</reference>
<evidence type="ECO:0000256" key="6">
    <source>
        <dbReference type="ARBA" id="ARBA00022989"/>
    </source>
</evidence>
<evidence type="ECO:0000256" key="10">
    <source>
        <dbReference type="SAM" id="Phobius"/>
    </source>
</evidence>
<evidence type="ECO:0000256" key="9">
    <source>
        <dbReference type="RuleBase" id="RU003794"/>
    </source>
</evidence>
<keyword evidence="9" id="KW-0808">Transferase</keyword>
<comment type="catalytic activity">
    <reaction evidence="9">
        <text>Typically cleaves a -Gly-|-Phe- bond to release an N-terminal, basic peptide of 5-8 residues from type IV prepilin, and then N-methylates the new N-terminal amino group, the methyl donor being S-adenosyl-L-methionine.</text>
        <dbReference type="EC" id="3.4.23.43"/>
    </reaction>
</comment>
<keyword evidence="9" id="KW-0511">Multifunctional enzyme</keyword>
<evidence type="ECO:0000259" key="11">
    <source>
        <dbReference type="Pfam" id="PF01478"/>
    </source>
</evidence>
<accession>A8PPD2</accession>
<comment type="similarity">
    <text evidence="2 8">Belongs to the peptidase A24 family.</text>
</comment>
<keyword evidence="5 9" id="KW-0812">Transmembrane</keyword>
<dbReference type="eggNOG" id="COG1989">
    <property type="taxonomic scope" value="Bacteria"/>
</dbReference>
<keyword evidence="9" id="KW-0378">Hydrolase</keyword>
<evidence type="ECO:0000256" key="8">
    <source>
        <dbReference type="RuleBase" id="RU003793"/>
    </source>
</evidence>
<keyword evidence="6 10" id="KW-1133">Transmembrane helix</keyword>
<feature type="transmembrane region" description="Helical" evidence="10">
    <location>
        <begin position="147"/>
        <end position="165"/>
    </location>
</feature>
<feature type="transmembrane region" description="Helical" evidence="10">
    <location>
        <begin position="123"/>
        <end position="141"/>
    </location>
</feature>
<evidence type="ECO:0000259" key="12">
    <source>
        <dbReference type="Pfam" id="PF06750"/>
    </source>
</evidence>
<keyword evidence="9" id="KW-0645">Protease</keyword>
<feature type="domain" description="Prepilin peptidase A24 N-terminal" evidence="12">
    <location>
        <begin position="11"/>
        <end position="116"/>
    </location>
</feature>
<gene>
    <name evidence="13" type="ORF">RICGR_1270</name>
</gene>
<comment type="caution">
    <text evidence="13">The sequence shown here is derived from an EMBL/GenBank/DDBJ whole genome shotgun (WGS) entry which is preliminary data.</text>
</comment>